<sequence length="339" mass="40326">MVNILLNYIKNKVNKFIGNNFNSLRNSKTLQLSIIKTPPKNKVKKCCGNFIKKSINISDVVAQDPKFSTKYKIIKIIYEHTNKAAYMVKSKIDNNEYILKMKTDDYDNTDEFRIYKILKNKKNNYIIKFIECVKRTDYQYFVYEYFNGMTLYDFITDNYDDITEKDIKDIFIKIVNAVKFLHSQNIIHCDLKLDNILIDNANNIKIIDFDLSKICEDEYISSGIFGTMQYIAPESYDLHIYSKKSDVWGLGIILYTLITKKFPYHDENFPIRHSYENMCRRNKFKHPDILEMKHRVKEFNYDKNIINLVGLMLTFEDYKRICLDDVLKFNWYVTATSAM</sequence>
<dbReference type="SMART" id="SM00220">
    <property type="entry name" value="S_TKc"/>
    <property type="match status" value="1"/>
</dbReference>
<evidence type="ECO:0000259" key="1">
    <source>
        <dbReference type="PROSITE" id="PS50011"/>
    </source>
</evidence>
<dbReference type="EMBL" id="MK500411">
    <property type="protein sequence ID" value="QBK89262.1"/>
    <property type="molecule type" value="Genomic_DNA"/>
</dbReference>
<dbReference type="PANTHER" id="PTHR44167:SF24">
    <property type="entry name" value="SERINE_THREONINE-PROTEIN KINASE CHK2"/>
    <property type="match status" value="1"/>
</dbReference>
<protein>
    <submittedName>
        <fullName evidence="2">CAMK family serine/threonine kinase</fullName>
    </submittedName>
</protein>
<name>A0A4D5XFF1_9VIRU</name>
<evidence type="ECO:0000313" key="2">
    <source>
        <dbReference type="EMBL" id="QBK89262.1"/>
    </source>
</evidence>
<dbReference type="PANTHER" id="PTHR44167">
    <property type="entry name" value="OVARIAN-SPECIFIC SERINE/THREONINE-PROTEIN KINASE LOK-RELATED"/>
    <property type="match status" value="1"/>
</dbReference>
<dbReference type="InterPro" id="IPR008271">
    <property type="entry name" value="Ser/Thr_kinase_AS"/>
</dbReference>
<organism evidence="2">
    <name type="scientific">Mimivirus LCMiAC02</name>
    <dbReference type="NCBI Taxonomy" id="2506609"/>
    <lineage>
        <taxon>Viruses</taxon>
        <taxon>Varidnaviria</taxon>
        <taxon>Bamfordvirae</taxon>
        <taxon>Nucleocytoviricota</taxon>
        <taxon>Megaviricetes</taxon>
        <taxon>Imitervirales</taxon>
        <taxon>Mimiviridae</taxon>
        <taxon>Klosneuvirinae</taxon>
    </lineage>
</organism>
<reference evidence="2" key="1">
    <citation type="journal article" date="2019" name="MBio">
        <title>Virus Genomes from Deep Sea Sediments Expand the Ocean Megavirome and Support Independent Origins of Viral Gigantism.</title>
        <authorList>
            <person name="Backstrom D."/>
            <person name="Yutin N."/>
            <person name="Jorgensen S.L."/>
            <person name="Dharamshi J."/>
            <person name="Homa F."/>
            <person name="Zaremba-Niedwiedzka K."/>
            <person name="Spang A."/>
            <person name="Wolf Y.I."/>
            <person name="Koonin E.V."/>
            <person name="Ettema T.J."/>
        </authorList>
    </citation>
    <scope>NUCLEOTIDE SEQUENCE</scope>
</reference>
<dbReference type="Gene3D" id="1.10.510.10">
    <property type="entry name" value="Transferase(Phosphotransferase) domain 1"/>
    <property type="match status" value="1"/>
</dbReference>
<keyword evidence="2" id="KW-0418">Kinase</keyword>
<proteinExistence type="predicted"/>
<dbReference type="InterPro" id="IPR011009">
    <property type="entry name" value="Kinase-like_dom_sf"/>
</dbReference>
<feature type="domain" description="Protein kinase" evidence="1">
    <location>
        <begin position="71"/>
        <end position="332"/>
    </location>
</feature>
<dbReference type="PROSITE" id="PS00108">
    <property type="entry name" value="PROTEIN_KINASE_ST"/>
    <property type="match status" value="1"/>
</dbReference>
<dbReference type="CDD" id="cd00180">
    <property type="entry name" value="PKc"/>
    <property type="match status" value="1"/>
</dbReference>
<keyword evidence="2" id="KW-0808">Transferase</keyword>
<dbReference type="InterPro" id="IPR000719">
    <property type="entry name" value="Prot_kinase_dom"/>
</dbReference>
<accession>A0A4D5XFF1</accession>
<dbReference type="SUPFAM" id="SSF56112">
    <property type="entry name" value="Protein kinase-like (PK-like)"/>
    <property type="match status" value="1"/>
</dbReference>
<dbReference type="GO" id="GO:0005524">
    <property type="term" value="F:ATP binding"/>
    <property type="evidence" value="ECO:0007669"/>
    <property type="project" value="InterPro"/>
</dbReference>
<dbReference type="Pfam" id="PF00069">
    <property type="entry name" value="Pkinase"/>
    <property type="match status" value="1"/>
</dbReference>
<dbReference type="GO" id="GO:0004672">
    <property type="term" value="F:protein kinase activity"/>
    <property type="evidence" value="ECO:0007669"/>
    <property type="project" value="InterPro"/>
</dbReference>
<gene>
    <name evidence="2" type="ORF">LCMiAC02_03570</name>
</gene>
<dbReference type="PROSITE" id="PS50011">
    <property type="entry name" value="PROTEIN_KINASE_DOM"/>
    <property type="match status" value="1"/>
</dbReference>